<comment type="subcellular location">
    <subcellularLocation>
        <location evidence="1">Membrane</location>
        <topology evidence="1">Multi-pass membrane protein</topology>
    </subcellularLocation>
</comment>
<feature type="transmembrane region" description="Helical" evidence="7">
    <location>
        <begin position="274"/>
        <end position="307"/>
    </location>
</feature>
<feature type="transmembrane region" description="Helical" evidence="7">
    <location>
        <begin position="83"/>
        <end position="103"/>
    </location>
</feature>
<dbReference type="EMBL" id="FOMT01000003">
    <property type="protein sequence ID" value="SFE40396.1"/>
    <property type="molecule type" value="Genomic_DNA"/>
</dbReference>
<evidence type="ECO:0000256" key="5">
    <source>
        <dbReference type="ARBA" id="ARBA00022989"/>
    </source>
</evidence>
<dbReference type="InterPro" id="IPR004841">
    <property type="entry name" value="AA-permease/SLC12A_dom"/>
</dbReference>
<feature type="transmembrane region" description="Helical" evidence="7">
    <location>
        <begin position="413"/>
        <end position="431"/>
    </location>
</feature>
<feature type="transmembrane region" description="Helical" evidence="7">
    <location>
        <begin position="123"/>
        <end position="141"/>
    </location>
</feature>
<protein>
    <submittedName>
        <fullName evidence="9">L-asparagine transporter</fullName>
    </submittedName>
</protein>
<feature type="transmembrane region" description="Helical" evidence="7">
    <location>
        <begin position="43"/>
        <end position="62"/>
    </location>
</feature>
<keyword evidence="6 7" id="KW-0472">Membrane</keyword>
<keyword evidence="10" id="KW-1185">Reference proteome</keyword>
<feature type="transmembrane region" description="Helical" evidence="7">
    <location>
        <begin position="153"/>
        <end position="177"/>
    </location>
</feature>
<dbReference type="PANTHER" id="PTHR43495">
    <property type="entry name" value="GABA PERMEASE"/>
    <property type="match status" value="1"/>
</dbReference>
<organism evidence="9 10">
    <name type="scientific">Paenibacillus catalpae</name>
    <dbReference type="NCBI Taxonomy" id="1045775"/>
    <lineage>
        <taxon>Bacteria</taxon>
        <taxon>Bacillati</taxon>
        <taxon>Bacillota</taxon>
        <taxon>Bacilli</taxon>
        <taxon>Bacillales</taxon>
        <taxon>Paenibacillaceae</taxon>
        <taxon>Paenibacillus</taxon>
    </lineage>
</organism>
<evidence type="ECO:0000256" key="6">
    <source>
        <dbReference type="ARBA" id="ARBA00023136"/>
    </source>
</evidence>
<keyword evidence="3 7" id="KW-0812">Transmembrane</keyword>
<keyword evidence="4" id="KW-0029">Amino-acid transport</keyword>
<dbReference type="GO" id="GO:0016020">
    <property type="term" value="C:membrane"/>
    <property type="evidence" value="ECO:0007669"/>
    <property type="project" value="UniProtKB-SubCell"/>
</dbReference>
<feature type="transmembrane region" description="Helical" evidence="7">
    <location>
        <begin position="12"/>
        <end position="31"/>
    </location>
</feature>
<evidence type="ECO:0000313" key="9">
    <source>
        <dbReference type="EMBL" id="SFE40396.1"/>
    </source>
</evidence>
<dbReference type="PROSITE" id="PS51257">
    <property type="entry name" value="PROKAR_LIPOPROTEIN"/>
    <property type="match status" value="1"/>
</dbReference>
<feature type="transmembrane region" description="Helical" evidence="7">
    <location>
        <begin position="328"/>
        <end position="349"/>
    </location>
</feature>
<dbReference type="GO" id="GO:0006865">
    <property type="term" value="P:amino acid transport"/>
    <property type="evidence" value="ECO:0007669"/>
    <property type="project" value="UniProtKB-KW"/>
</dbReference>
<dbReference type="AlphaFoldDB" id="A0A1I2A990"/>
<evidence type="ECO:0000256" key="2">
    <source>
        <dbReference type="ARBA" id="ARBA00022448"/>
    </source>
</evidence>
<dbReference type="Proteomes" id="UP000198855">
    <property type="component" value="Unassembled WGS sequence"/>
</dbReference>
<evidence type="ECO:0000256" key="1">
    <source>
        <dbReference type="ARBA" id="ARBA00004141"/>
    </source>
</evidence>
<feature type="transmembrane region" description="Helical" evidence="7">
    <location>
        <begin position="197"/>
        <end position="220"/>
    </location>
</feature>
<evidence type="ECO:0000313" key="10">
    <source>
        <dbReference type="Proteomes" id="UP000198855"/>
    </source>
</evidence>
<dbReference type="Pfam" id="PF00324">
    <property type="entry name" value="AA_permease"/>
    <property type="match status" value="1"/>
</dbReference>
<dbReference type="OrthoDB" id="9780162at2"/>
<evidence type="ECO:0000256" key="3">
    <source>
        <dbReference type="ARBA" id="ARBA00022692"/>
    </source>
</evidence>
<evidence type="ECO:0000259" key="8">
    <source>
        <dbReference type="Pfam" id="PF00324"/>
    </source>
</evidence>
<evidence type="ECO:0000256" key="7">
    <source>
        <dbReference type="SAM" id="Phobius"/>
    </source>
</evidence>
<sequence length="438" mass="47956">MSQQKSAEKPLQWWQLSLMGVACTIGTGYFLGTGVGIRVGGNAILIAFILAAFSTFVVFDFLAKMTAADPMDGSFCAYSKKAFGRWAGFSSGWVYWSSELLIMGSQMAALSLFTRLWFPNVPLWIFASIYALLGIGIIAIGTKGFERMEHIFAVIKLAAIVIFVIIAVLALMGILGVGKHEPKWPLPLFPQGMKESWASMIYAFYSFGGIEVMGLLAIRLKDPKEAPKSGRVMIITLTALYILSLTLALSLAPWTSIEKKESPFVSSLKGYGIVFVPHFFNAAFIIAGFSTMIASLFAVTKILVTLAKDGNAPSLFCKVSKGKRSMPYFAFGITIIMLAGSILLALLMPDSVYEYITTAAALMLLYNWIFILLTSGRLLQLGQWGQAKRWIGVSFIIMAICGTLFHATSRPGFYISIGFLALIGCLTVFMSHKWKHAS</sequence>
<reference evidence="10" key="1">
    <citation type="submission" date="2016-10" db="EMBL/GenBank/DDBJ databases">
        <authorList>
            <person name="Varghese N."/>
            <person name="Submissions S."/>
        </authorList>
    </citation>
    <scope>NUCLEOTIDE SEQUENCE [LARGE SCALE GENOMIC DNA]</scope>
    <source>
        <strain evidence="10">CGMCC 1.10784</strain>
    </source>
</reference>
<gene>
    <name evidence="9" type="ORF">SAMN05216378_3006</name>
</gene>
<feature type="transmembrane region" description="Helical" evidence="7">
    <location>
        <begin position="355"/>
        <end position="378"/>
    </location>
</feature>
<keyword evidence="2" id="KW-0813">Transport</keyword>
<feature type="domain" description="Amino acid permease/ SLC12A" evidence="8">
    <location>
        <begin position="17"/>
        <end position="378"/>
    </location>
</feature>
<dbReference type="RefSeq" id="WP_091186439.1">
    <property type="nucleotide sequence ID" value="NZ_FOMT01000003.1"/>
</dbReference>
<dbReference type="GO" id="GO:0055085">
    <property type="term" value="P:transmembrane transport"/>
    <property type="evidence" value="ECO:0007669"/>
    <property type="project" value="InterPro"/>
</dbReference>
<proteinExistence type="predicted"/>
<dbReference type="PANTHER" id="PTHR43495:SF5">
    <property type="entry name" value="GAMMA-AMINOBUTYRIC ACID PERMEASE"/>
    <property type="match status" value="1"/>
</dbReference>
<dbReference type="Gene3D" id="1.20.1740.10">
    <property type="entry name" value="Amino acid/polyamine transporter I"/>
    <property type="match status" value="1"/>
</dbReference>
<feature type="transmembrane region" description="Helical" evidence="7">
    <location>
        <begin position="232"/>
        <end position="254"/>
    </location>
</feature>
<accession>A0A1I2A990</accession>
<feature type="transmembrane region" description="Helical" evidence="7">
    <location>
        <begin position="390"/>
        <end position="407"/>
    </location>
</feature>
<evidence type="ECO:0000256" key="4">
    <source>
        <dbReference type="ARBA" id="ARBA00022970"/>
    </source>
</evidence>
<dbReference type="STRING" id="1045775.SAMN05216378_3006"/>
<keyword evidence="5 7" id="KW-1133">Transmembrane helix</keyword>
<name>A0A1I2A990_9BACL</name>
<dbReference type="PIRSF" id="PIRSF006060">
    <property type="entry name" value="AA_transporter"/>
    <property type="match status" value="1"/>
</dbReference>